<gene>
    <name evidence="1" type="ORF">B5F14_08825</name>
</gene>
<evidence type="ECO:0000313" key="1">
    <source>
        <dbReference type="EMBL" id="OUP57574.1"/>
    </source>
</evidence>
<organism evidence="1 2">
    <name type="scientific">Faecalitalea cylindroides</name>
    <dbReference type="NCBI Taxonomy" id="39483"/>
    <lineage>
        <taxon>Bacteria</taxon>
        <taxon>Bacillati</taxon>
        <taxon>Bacillota</taxon>
        <taxon>Erysipelotrichia</taxon>
        <taxon>Erysipelotrichales</taxon>
        <taxon>Erysipelotrichaceae</taxon>
        <taxon>Faecalitalea</taxon>
    </lineage>
</organism>
<dbReference type="RefSeq" id="WP_087159040.1">
    <property type="nucleotide sequence ID" value="NZ_NFKM01000020.1"/>
</dbReference>
<reference evidence="2" key="1">
    <citation type="submission" date="2017-04" db="EMBL/GenBank/DDBJ databases">
        <title>Function of individual gut microbiota members based on whole genome sequencing of pure cultures obtained from chicken caecum.</title>
        <authorList>
            <person name="Medvecky M."/>
            <person name="Cejkova D."/>
            <person name="Polansky O."/>
            <person name="Karasova D."/>
            <person name="Kubasova T."/>
            <person name="Cizek A."/>
            <person name="Rychlik I."/>
        </authorList>
    </citation>
    <scope>NUCLEOTIDE SEQUENCE [LARGE SCALE GENOMIC DNA]</scope>
    <source>
        <strain evidence="2">An178</strain>
    </source>
</reference>
<dbReference type="Proteomes" id="UP000195447">
    <property type="component" value="Unassembled WGS sequence"/>
</dbReference>
<name>A0A1Y4LLI8_9FIRM</name>
<protein>
    <recommendedName>
        <fullName evidence="3">Mobilization protein</fullName>
    </recommendedName>
</protein>
<proteinExistence type="predicted"/>
<dbReference type="EMBL" id="NFKM01000020">
    <property type="protein sequence ID" value="OUP57574.1"/>
    <property type="molecule type" value="Genomic_DNA"/>
</dbReference>
<comment type="caution">
    <text evidence="1">The sequence shown here is derived from an EMBL/GenBank/DDBJ whole genome shotgun (WGS) entry which is preliminary data.</text>
</comment>
<dbReference type="Pfam" id="PF21983">
    <property type="entry name" value="NikA-like"/>
    <property type="match status" value="1"/>
</dbReference>
<accession>A0A1Y4LLI8</accession>
<evidence type="ECO:0008006" key="3">
    <source>
        <dbReference type="Google" id="ProtNLM"/>
    </source>
</evidence>
<dbReference type="AlphaFoldDB" id="A0A1Y4LLI8"/>
<sequence>MTIKKKPYKRTRQITVSFRVNEEEQEILNRKAALSGLTKQDYLIHCITQRDYVIDGRNTRVQKAISKQINELIELLKKQSFIKDWECKDIEVLEYLLKIIISIKKGAQIKVEMEPRK</sequence>
<evidence type="ECO:0000313" key="2">
    <source>
        <dbReference type="Proteomes" id="UP000195447"/>
    </source>
</evidence>
<keyword evidence="2" id="KW-1185">Reference proteome</keyword>
<dbReference type="InterPro" id="IPR053842">
    <property type="entry name" value="NikA-like"/>
</dbReference>